<dbReference type="InterPro" id="IPR011991">
    <property type="entry name" value="ArsR-like_HTH"/>
</dbReference>
<evidence type="ECO:0000313" key="6">
    <source>
        <dbReference type="Proteomes" id="UP000182652"/>
    </source>
</evidence>
<organism evidence="5 6">
    <name type="scientific">Arthrobacter woluwensis</name>
    <dbReference type="NCBI Taxonomy" id="156980"/>
    <lineage>
        <taxon>Bacteria</taxon>
        <taxon>Bacillati</taxon>
        <taxon>Actinomycetota</taxon>
        <taxon>Actinomycetes</taxon>
        <taxon>Micrococcales</taxon>
        <taxon>Micrococcaceae</taxon>
        <taxon>Arthrobacter</taxon>
    </lineage>
</organism>
<dbReference type="AlphaFoldDB" id="A0A1H4MHJ0"/>
<dbReference type="RefSeq" id="WP_066211276.1">
    <property type="nucleotide sequence ID" value="NZ_FNSN01000003.1"/>
</dbReference>
<dbReference type="EMBL" id="FNSN01000003">
    <property type="protein sequence ID" value="SEB82561.1"/>
    <property type="molecule type" value="Genomic_DNA"/>
</dbReference>
<keyword evidence="6" id="KW-1185">Reference proteome</keyword>
<dbReference type="SMART" id="SM00418">
    <property type="entry name" value="HTH_ARSR"/>
    <property type="match status" value="1"/>
</dbReference>
<name>A0A1H4MHJ0_9MICC</name>
<dbReference type="STRING" id="156980.SAMN04489745_1352"/>
<dbReference type="InterPro" id="IPR051011">
    <property type="entry name" value="Metal_resp_trans_reg"/>
</dbReference>
<dbReference type="SUPFAM" id="SSF46785">
    <property type="entry name" value="Winged helix' DNA-binding domain"/>
    <property type="match status" value="1"/>
</dbReference>
<evidence type="ECO:0000256" key="2">
    <source>
        <dbReference type="ARBA" id="ARBA00023125"/>
    </source>
</evidence>
<evidence type="ECO:0000256" key="3">
    <source>
        <dbReference type="ARBA" id="ARBA00023163"/>
    </source>
</evidence>
<gene>
    <name evidence="5" type="ORF">SAMN04489745_1352</name>
</gene>
<dbReference type="GO" id="GO:0003677">
    <property type="term" value="F:DNA binding"/>
    <property type="evidence" value="ECO:0007669"/>
    <property type="project" value="UniProtKB-KW"/>
</dbReference>
<dbReference type="GO" id="GO:0003700">
    <property type="term" value="F:DNA-binding transcription factor activity"/>
    <property type="evidence" value="ECO:0007669"/>
    <property type="project" value="InterPro"/>
</dbReference>
<dbReference type="InterPro" id="IPR036388">
    <property type="entry name" value="WH-like_DNA-bd_sf"/>
</dbReference>
<reference evidence="5 6" key="1">
    <citation type="submission" date="2016-10" db="EMBL/GenBank/DDBJ databases">
        <authorList>
            <person name="de Groot N.N."/>
        </authorList>
    </citation>
    <scope>NUCLEOTIDE SEQUENCE [LARGE SCALE GENOMIC DNA]</scope>
    <source>
        <strain evidence="5 6">DSM 10495</strain>
    </source>
</reference>
<proteinExistence type="predicted"/>
<dbReference type="Proteomes" id="UP000182652">
    <property type="component" value="Unassembled WGS sequence"/>
</dbReference>
<keyword evidence="3" id="KW-0804">Transcription</keyword>
<dbReference type="Gene3D" id="1.10.10.10">
    <property type="entry name" value="Winged helix-like DNA-binding domain superfamily/Winged helix DNA-binding domain"/>
    <property type="match status" value="1"/>
</dbReference>
<accession>A0A1H4MHJ0</accession>
<keyword evidence="1" id="KW-0805">Transcription regulation</keyword>
<protein>
    <submittedName>
        <fullName evidence="5">Helix-turn-helix domain-containing protein</fullName>
    </submittedName>
</protein>
<evidence type="ECO:0000256" key="1">
    <source>
        <dbReference type="ARBA" id="ARBA00023015"/>
    </source>
</evidence>
<dbReference type="PANTHER" id="PTHR43132:SF8">
    <property type="entry name" value="HTH-TYPE TRANSCRIPTIONAL REGULATOR KMTR"/>
    <property type="match status" value="1"/>
</dbReference>
<sequence>MLLQLTPADLTRIRFCVSPWWEAVTSVLTLAKGVPMHRRWITDSKEVLTASPGAARKWEVLRTFITANGHILDGLTPTPSRDESFQDSKDRVLNQDANLLLHDMRIMRSVADHPAAPAILDAFEAEPHRVVEELCDAVEWVWKLAVEPHWERIHALQVADIDYRLRLLARGGLDEVLRTLHPQVLRVEEGLDFVGKSCDVFSGTGCDSTFDAAGPGLILIPCVFAWPGTVLLNARPYTPTVSYAPRGVGSLWEVRDGGRDDCALSDLMGGTRAAVLAQLDIPMTTKYLSQHLDISPATVSEHLKVLSAARLLEAYRRGREVFYRRTSLADDLLKA</sequence>
<evidence type="ECO:0000313" key="5">
    <source>
        <dbReference type="EMBL" id="SEB82561.1"/>
    </source>
</evidence>
<dbReference type="InterPro" id="IPR001845">
    <property type="entry name" value="HTH_ArsR_DNA-bd_dom"/>
</dbReference>
<keyword evidence="2" id="KW-0238">DNA-binding</keyword>
<dbReference type="Pfam" id="PF12840">
    <property type="entry name" value="HTH_20"/>
    <property type="match status" value="1"/>
</dbReference>
<dbReference type="CDD" id="cd00090">
    <property type="entry name" value="HTH_ARSR"/>
    <property type="match status" value="1"/>
</dbReference>
<evidence type="ECO:0000259" key="4">
    <source>
        <dbReference type="SMART" id="SM00418"/>
    </source>
</evidence>
<dbReference type="PANTHER" id="PTHR43132">
    <property type="entry name" value="ARSENICAL RESISTANCE OPERON REPRESSOR ARSR-RELATED"/>
    <property type="match status" value="1"/>
</dbReference>
<feature type="domain" description="HTH arsR-type" evidence="4">
    <location>
        <begin position="263"/>
        <end position="334"/>
    </location>
</feature>
<dbReference type="InterPro" id="IPR036390">
    <property type="entry name" value="WH_DNA-bd_sf"/>
</dbReference>